<dbReference type="Proteomes" id="UP001240678">
    <property type="component" value="Unassembled WGS sequence"/>
</dbReference>
<dbReference type="EMBL" id="MOOE01000040">
    <property type="protein sequence ID" value="KAK1503156.1"/>
    <property type="molecule type" value="Genomic_DNA"/>
</dbReference>
<keyword evidence="3" id="KW-1185">Reference proteome</keyword>
<evidence type="ECO:0000313" key="2">
    <source>
        <dbReference type="EMBL" id="KAK1503156.1"/>
    </source>
</evidence>
<sequence>MMTRSTLSKENSRMDMRWSLGRSAVLSTSTSGCLASTSSLVLLLGLRRRLCWIASGRWSSSRPGQARRRCWRLLPATTVRRTRPPSFSPASRASSRRRGRLQRTRTKAPPSSS</sequence>
<dbReference type="RefSeq" id="XP_060304238.1">
    <property type="nucleotide sequence ID" value="XM_060465209.1"/>
</dbReference>
<proteinExistence type="predicted"/>
<reference evidence="2 3" key="1">
    <citation type="submission" date="2016-10" db="EMBL/GenBank/DDBJ databases">
        <title>The genome sequence of Colletotrichum fioriniae PJ7.</title>
        <authorList>
            <person name="Baroncelli R."/>
        </authorList>
    </citation>
    <scope>NUCLEOTIDE SEQUENCE [LARGE SCALE GENOMIC DNA]</scope>
    <source>
        <strain evidence="2 3">IMI 309622</strain>
    </source>
</reference>
<evidence type="ECO:0000313" key="3">
    <source>
        <dbReference type="Proteomes" id="UP001240678"/>
    </source>
</evidence>
<dbReference type="GeneID" id="85348756"/>
<feature type="region of interest" description="Disordered" evidence="1">
    <location>
        <begin position="81"/>
        <end position="113"/>
    </location>
</feature>
<comment type="caution">
    <text evidence="2">The sequence shown here is derived from an EMBL/GenBank/DDBJ whole genome shotgun (WGS) entry which is preliminary data.</text>
</comment>
<organism evidence="2 3">
    <name type="scientific">Colletotrichum costaricense</name>
    <dbReference type="NCBI Taxonomy" id="1209916"/>
    <lineage>
        <taxon>Eukaryota</taxon>
        <taxon>Fungi</taxon>
        <taxon>Dikarya</taxon>
        <taxon>Ascomycota</taxon>
        <taxon>Pezizomycotina</taxon>
        <taxon>Sordariomycetes</taxon>
        <taxon>Hypocreomycetidae</taxon>
        <taxon>Glomerellales</taxon>
        <taxon>Glomerellaceae</taxon>
        <taxon>Colletotrichum</taxon>
        <taxon>Colletotrichum acutatum species complex</taxon>
    </lineage>
</organism>
<accession>A0AAJ0DR88</accession>
<feature type="compositionally biased region" description="Low complexity" evidence="1">
    <location>
        <begin position="84"/>
        <end position="93"/>
    </location>
</feature>
<evidence type="ECO:0000256" key="1">
    <source>
        <dbReference type="SAM" id="MobiDB-lite"/>
    </source>
</evidence>
<protein>
    <submittedName>
        <fullName evidence="2">Uncharacterized protein</fullName>
    </submittedName>
</protein>
<feature type="compositionally biased region" description="Basic residues" evidence="1">
    <location>
        <begin position="94"/>
        <end position="106"/>
    </location>
</feature>
<name>A0AAJ0DR88_9PEZI</name>
<dbReference type="PROSITE" id="PS51257">
    <property type="entry name" value="PROKAR_LIPOPROTEIN"/>
    <property type="match status" value="1"/>
</dbReference>
<gene>
    <name evidence="2" type="ORF">CCOS01_17075</name>
</gene>
<dbReference type="AlphaFoldDB" id="A0AAJ0DR88"/>